<organism evidence="2 3">
    <name type="scientific">Halorubrum distributum</name>
    <dbReference type="NCBI Taxonomy" id="29283"/>
    <lineage>
        <taxon>Archaea</taxon>
        <taxon>Methanobacteriati</taxon>
        <taxon>Methanobacteriota</taxon>
        <taxon>Stenosarchaea group</taxon>
        <taxon>Halobacteria</taxon>
        <taxon>Halobacteriales</taxon>
        <taxon>Haloferacaceae</taxon>
        <taxon>Halorubrum</taxon>
        <taxon>Halorubrum distributum group</taxon>
    </lineage>
</organism>
<feature type="region of interest" description="Disordered" evidence="1">
    <location>
        <begin position="510"/>
        <end position="578"/>
    </location>
</feature>
<feature type="region of interest" description="Disordered" evidence="1">
    <location>
        <begin position="38"/>
        <end position="61"/>
    </location>
</feature>
<accession>A0A6B1IBX5</accession>
<sequence length="578" mass="63873">MSDDDLNTTTLGEDADGELVMVDWPDGDVEQMLAGQISSTPQASGNRGDSHTDEVGPVPRISDRGGVWSRIDLQSFTLNSTELATTVKRFRDEMYRNQFPVLTPAFAVRCTTCGTEYDEERDVCEVCGEADFETPSRAQKERLTNQFASVNDDGQSLASLMKYEEDYQAFNGVSTILARLEYQHVESETQVAGRTVESTGRWEATAIEELVHADPSRIRPVLDEQNRQGGWWTCPAHREEYWEEDDLTFEQGADHPVEVCPECHARLEEVGYAEVKSQRSDGVERLFLTHEVIDWARHFPILNGLDGRSPVLPLIKLQAILQWSRNYELQYLNPQNDQQLPDKFLVAYGKNVRSSLRASLTEEEGKNPWEEGRLMYEGSPDDVEIDILDLSTSAGINGREPMVERLMSQIRAMFGVTDAFENELSDTGGLNAEGTQVEITNSAVASAHQDTKDKALDALCQLIERVDGHCDWELAYVAPESEEASLSPLEVLQGIEKAKQTGTAVAVEDGQLQIPDQEITAMDPDTTASEDEPPPEDDGADGGDSDPDAGAADSPDDGDKANSPDPDQPEPDAPDPQT</sequence>
<dbReference type="EMBL" id="WMEO01000003">
    <property type="protein sequence ID" value="MYL15676.1"/>
    <property type="molecule type" value="Genomic_DNA"/>
</dbReference>
<comment type="caution">
    <text evidence="2">The sequence shown here is derived from an EMBL/GenBank/DDBJ whole genome shotgun (WGS) entry which is preliminary data.</text>
</comment>
<proteinExistence type="predicted"/>
<feature type="compositionally biased region" description="Acidic residues" evidence="1">
    <location>
        <begin position="567"/>
        <end position="578"/>
    </location>
</feature>
<evidence type="ECO:0000256" key="1">
    <source>
        <dbReference type="SAM" id="MobiDB-lite"/>
    </source>
</evidence>
<dbReference type="RefSeq" id="WP_159368653.1">
    <property type="nucleotide sequence ID" value="NZ_WMEO01000003.1"/>
</dbReference>
<protein>
    <submittedName>
        <fullName evidence="2">Uncharacterized protein</fullName>
    </submittedName>
</protein>
<evidence type="ECO:0000313" key="3">
    <source>
        <dbReference type="Proteomes" id="UP000460194"/>
    </source>
</evidence>
<name>A0A6B1IBX5_9EURY</name>
<dbReference type="Proteomes" id="UP000460194">
    <property type="component" value="Unassembled WGS sequence"/>
</dbReference>
<feature type="compositionally biased region" description="Polar residues" evidence="1">
    <location>
        <begin position="38"/>
        <end position="47"/>
    </location>
</feature>
<gene>
    <name evidence="2" type="ORF">GLW36_03305</name>
</gene>
<reference evidence="2 3" key="1">
    <citation type="submission" date="2019-11" db="EMBL/GenBank/DDBJ databases">
        <title>Genome sequences of 17 halophilic strains isolated from different environments.</title>
        <authorList>
            <person name="Furrow R.E."/>
        </authorList>
    </citation>
    <scope>NUCLEOTIDE SEQUENCE [LARGE SCALE GENOMIC DNA]</scope>
    <source>
        <strain evidence="2 3">22517_05_Cabo</strain>
    </source>
</reference>
<dbReference type="AlphaFoldDB" id="A0A6B1IBX5"/>
<evidence type="ECO:0000313" key="2">
    <source>
        <dbReference type="EMBL" id="MYL15676.1"/>
    </source>
</evidence>
<feature type="compositionally biased region" description="Acidic residues" evidence="1">
    <location>
        <begin position="528"/>
        <end position="547"/>
    </location>
</feature>